<dbReference type="Pfam" id="PF07596">
    <property type="entry name" value="SBP_bac_10"/>
    <property type="match status" value="1"/>
</dbReference>
<feature type="non-terminal residue" evidence="2">
    <location>
        <position position="1"/>
    </location>
</feature>
<comment type="caution">
    <text evidence="2">The sequence shown here is derived from an EMBL/GenBank/DDBJ whole genome shotgun (WGS) entry which is preliminary data.</text>
</comment>
<reference evidence="2" key="1">
    <citation type="journal article" date="2014" name="Front. Microbiol.">
        <title>High frequency of phylogenetically diverse reductive dehalogenase-homologous genes in deep subseafloor sedimentary metagenomes.</title>
        <authorList>
            <person name="Kawai M."/>
            <person name="Futagami T."/>
            <person name="Toyoda A."/>
            <person name="Takaki Y."/>
            <person name="Nishi S."/>
            <person name="Hori S."/>
            <person name="Arai W."/>
            <person name="Tsubouchi T."/>
            <person name="Morono Y."/>
            <person name="Uchiyama I."/>
            <person name="Ito T."/>
            <person name="Fujiyama A."/>
            <person name="Inagaki F."/>
            <person name="Takami H."/>
        </authorList>
    </citation>
    <scope>NUCLEOTIDE SEQUENCE</scope>
    <source>
        <strain evidence="2">Expedition CK06-06</strain>
    </source>
</reference>
<protein>
    <recommendedName>
        <fullName evidence="1">DUF1559 domain-containing protein</fullName>
    </recommendedName>
</protein>
<organism evidence="2">
    <name type="scientific">marine sediment metagenome</name>
    <dbReference type="NCBI Taxonomy" id="412755"/>
    <lineage>
        <taxon>unclassified sequences</taxon>
        <taxon>metagenomes</taxon>
        <taxon>ecological metagenomes</taxon>
    </lineage>
</organism>
<dbReference type="InterPro" id="IPR011453">
    <property type="entry name" value="DUF1559"/>
</dbReference>
<evidence type="ECO:0000259" key="1">
    <source>
        <dbReference type="Pfam" id="PF07596"/>
    </source>
</evidence>
<sequence>FSFFVALLPYLDSQHLYDRVNFDQAPFDVDNPTTDPLTGITYTNASLWNEPLPAVICPSYQGALV</sequence>
<gene>
    <name evidence="2" type="ORF">S01H4_33727</name>
</gene>
<accession>X1AIG6</accession>
<evidence type="ECO:0000313" key="2">
    <source>
        <dbReference type="EMBL" id="GAG81869.1"/>
    </source>
</evidence>
<name>X1AIG6_9ZZZZ</name>
<dbReference type="EMBL" id="BART01017779">
    <property type="protein sequence ID" value="GAG81869.1"/>
    <property type="molecule type" value="Genomic_DNA"/>
</dbReference>
<feature type="domain" description="DUF1559" evidence="1">
    <location>
        <begin position="2"/>
        <end position="60"/>
    </location>
</feature>
<dbReference type="AlphaFoldDB" id="X1AIG6"/>
<proteinExistence type="predicted"/>